<organism evidence="2 3">
    <name type="scientific">[Roseibacterium] beibuensis</name>
    <dbReference type="NCBI Taxonomy" id="1193142"/>
    <lineage>
        <taxon>Bacteria</taxon>
        <taxon>Pseudomonadati</taxon>
        <taxon>Pseudomonadota</taxon>
        <taxon>Alphaproteobacteria</taxon>
        <taxon>Rhodobacterales</taxon>
        <taxon>Roseobacteraceae</taxon>
        <taxon>Roseicyclus</taxon>
    </lineage>
</organism>
<dbReference type="PROSITE" id="PS51379">
    <property type="entry name" value="4FE4S_FER_2"/>
    <property type="match status" value="1"/>
</dbReference>
<keyword evidence="3" id="KW-1185">Reference proteome</keyword>
<name>A0ABP9LJB3_9RHOB</name>
<evidence type="ECO:0000313" key="2">
    <source>
        <dbReference type="EMBL" id="GAA5077239.1"/>
    </source>
</evidence>
<dbReference type="EMBL" id="BAABHW010000004">
    <property type="protein sequence ID" value="GAA5077239.1"/>
    <property type="molecule type" value="Genomic_DNA"/>
</dbReference>
<evidence type="ECO:0000313" key="3">
    <source>
        <dbReference type="Proteomes" id="UP001499910"/>
    </source>
</evidence>
<feature type="domain" description="4Fe-4S ferredoxin-type" evidence="1">
    <location>
        <begin position="53"/>
        <end position="83"/>
    </location>
</feature>
<sequence>MYDTTPEGRAGTAQALWAQGARVFLRPRATDSAALRVLTRICPGGCFKFDVEDRVTFAPATCTYCGTCLSVCRRTGEVVWEHPDAPTHP</sequence>
<dbReference type="InterPro" id="IPR017896">
    <property type="entry name" value="4Fe4S_Fe-S-bd"/>
</dbReference>
<evidence type="ECO:0000259" key="1">
    <source>
        <dbReference type="PROSITE" id="PS51379"/>
    </source>
</evidence>
<dbReference type="Gene3D" id="3.30.70.20">
    <property type="match status" value="1"/>
</dbReference>
<gene>
    <name evidence="2" type="ORF">GCM10023209_27240</name>
</gene>
<dbReference type="RefSeq" id="WP_259549722.1">
    <property type="nucleotide sequence ID" value="NZ_BAABHW010000004.1"/>
</dbReference>
<dbReference type="SUPFAM" id="SSF54862">
    <property type="entry name" value="4Fe-4S ferredoxins"/>
    <property type="match status" value="1"/>
</dbReference>
<proteinExistence type="predicted"/>
<dbReference type="Proteomes" id="UP001499910">
    <property type="component" value="Unassembled WGS sequence"/>
</dbReference>
<reference evidence="3" key="1">
    <citation type="journal article" date="2019" name="Int. J. Syst. Evol. Microbiol.">
        <title>The Global Catalogue of Microorganisms (GCM) 10K type strain sequencing project: providing services to taxonomists for standard genome sequencing and annotation.</title>
        <authorList>
            <consortium name="The Broad Institute Genomics Platform"/>
            <consortium name="The Broad Institute Genome Sequencing Center for Infectious Disease"/>
            <person name="Wu L."/>
            <person name="Ma J."/>
        </authorList>
    </citation>
    <scope>NUCLEOTIDE SEQUENCE [LARGE SCALE GENOMIC DNA]</scope>
    <source>
        <strain evidence="3">JCM 18015</strain>
    </source>
</reference>
<comment type="caution">
    <text evidence="2">The sequence shown here is derived from an EMBL/GenBank/DDBJ whole genome shotgun (WGS) entry which is preliminary data.</text>
</comment>
<protein>
    <recommendedName>
        <fullName evidence="1">4Fe-4S ferredoxin-type domain-containing protein</fullName>
    </recommendedName>
</protein>
<accession>A0ABP9LJB3</accession>